<dbReference type="InterPro" id="IPR012348">
    <property type="entry name" value="RNR-like"/>
</dbReference>
<dbReference type="PANTHER" id="PTHR23409">
    <property type="entry name" value="RIBONUCLEOSIDE-DIPHOSPHATE REDUCTASE SMALL CHAIN"/>
    <property type="match status" value="1"/>
</dbReference>
<reference evidence="11" key="1">
    <citation type="journal article" date="2019" name="Philos. Trans. R. Soc. Lond., B, Biol. Sci.">
        <title>Targeted metagenomic recovery of four divergent viruses reveals shared and distinctive characteristics of giant viruses of marine eukaryotes.</title>
        <authorList>
            <person name="Needham D.M."/>
            <person name="Poirier C."/>
            <person name="Hehenberger E."/>
            <person name="Jimenez V."/>
            <person name="Swalwell J.E."/>
            <person name="Santoro A.E."/>
            <person name="Worden A.Z."/>
        </authorList>
    </citation>
    <scope>NUCLEOTIDE SEQUENCE</scope>
    <source>
        <strain evidence="11">MPacV-611</strain>
    </source>
</reference>
<dbReference type="PROSITE" id="PS00368">
    <property type="entry name" value="RIBORED_SMALL"/>
    <property type="match status" value="1"/>
</dbReference>
<dbReference type="InterPro" id="IPR030475">
    <property type="entry name" value="RNR_small_AS"/>
</dbReference>
<evidence type="ECO:0000256" key="9">
    <source>
        <dbReference type="ARBA" id="ARBA00030749"/>
    </source>
</evidence>
<keyword evidence="7" id="KW-0215">Deoxyribonucleotide synthesis</keyword>
<dbReference type="InterPro" id="IPR000358">
    <property type="entry name" value="RNR_small_fam"/>
</dbReference>
<keyword evidence="10" id="KW-0472">Membrane</keyword>
<feature type="transmembrane region" description="Helical" evidence="10">
    <location>
        <begin position="158"/>
        <end position="179"/>
    </location>
</feature>
<evidence type="ECO:0000256" key="7">
    <source>
        <dbReference type="ARBA" id="ARBA00023116"/>
    </source>
</evidence>
<keyword evidence="10" id="KW-0812">Transmembrane</keyword>
<evidence type="ECO:0000256" key="5">
    <source>
        <dbReference type="ARBA" id="ARBA00023002"/>
    </source>
</evidence>
<comment type="cofactor">
    <cofactor evidence="1">
        <name>Fe cation</name>
        <dbReference type="ChEBI" id="CHEBI:24875"/>
    </cofactor>
</comment>
<comment type="similarity">
    <text evidence="2">Belongs to the ribonucleoside diphosphate reductase small chain family.</text>
</comment>
<keyword evidence="6" id="KW-0408">Iron</keyword>
<dbReference type="InterPro" id="IPR009078">
    <property type="entry name" value="Ferritin-like_SF"/>
</dbReference>
<protein>
    <recommendedName>
        <fullName evidence="4">Ribonucleoside-diphosphate reductase small chain</fullName>
        <ecNumber evidence="3">1.17.4.1</ecNumber>
    </recommendedName>
    <alternativeName>
        <fullName evidence="9">Ribonucleotide reductase small subunit</fullName>
    </alternativeName>
</protein>
<accession>A0A5J6VMR4</accession>
<dbReference type="InterPro" id="IPR033909">
    <property type="entry name" value="RNR_small"/>
</dbReference>
<dbReference type="GO" id="GO:0009263">
    <property type="term" value="P:deoxyribonucleotide biosynthetic process"/>
    <property type="evidence" value="ECO:0007669"/>
    <property type="project" value="UniProtKB-KW"/>
</dbReference>
<sequence length="322" mass="37410">MSEILLNDSNSQLCTLPIKYPTVWDAYKKQVASFWTAEEIDLSKDYDDFCKLSDNSKHFIKMILGFFAASDTIVNINLGENFTREITVSEIKIAYQYQIMMENIHSEMYALQIQNIIKDTEERTKLFEAVKHFDCIKKKAEWAFKWIEDKNTPFVQRVIAFAIVEGIFFSGSFAAIFWLKDKNIMPGLCESNELIARDEGMHTEFACLIKSLCSTEISERTVHLMFKEAVDIEKEFICDALPCSLLGMNKDLMSQYIECVADRLLVSLKYNKIWNSKIPFDFIERLSLEGKTNFFESRPTQYQKSAVLNQNINNTFEVTEDF</sequence>
<keyword evidence="10" id="KW-1133">Transmembrane helix</keyword>
<dbReference type="EC" id="1.17.4.1" evidence="3"/>
<comment type="function">
    <text evidence="8">Ribonucleoside-diphosphate reductase holoenzyme provides the precursors necessary for viral DNA synthesis. Allows virus growth in non-dividing cells. Catalyzes the biosynthesis of deoxyribonucleotides from the corresponding ribonucleotides.</text>
</comment>
<name>A0A5J6VMR4_9VIRU</name>
<evidence type="ECO:0000256" key="3">
    <source>
        <dbReference type="ARBA" id="ARBA00012274"/>
    </source>
</evidence>
<dbReference type="EMBL" id="MN448290">
    <property type="protein sequence ID" value="QFG74751.1"/>
    <property type="molecule type" value="Genomic_DNA"/>
</dbReference>
<evidence type="ECO:0000313" key="11">
    <source>
        <dbReference type="EMBL" id="QFG74751.1"/>
    </source>
</evidence>
<dbReference type="GO" id="GO:0004748">
    <property type="term" value="F:ribonucleoside-diphosphate reductase activity, thioredoxin disulfide as acceptor"/>
    <property type="evidence" value="ECO:0007669"/>
    <property type="project" value="UniProtKB-EC"/>
</dbReference>
<dbReference type="PANTHER" id="PTHR23409:SF18">
    <property type="entry name" value="RIBONUCLEOSIDE-DIPHOSPHATE REDUCTASE SUBUNIT M2"/>
    <property type="match status" value="1"/>
</dbReference>
<evidence type="ECO:0000256" key="8">
    <source>
        <dbReference type="ARBA" id="ARBA00025523"/>
    </source>
</evidence>
<proteinExistence type="inferred from homology"/>
<dbReference type="UniPathway" id="UPA00326"/>
<dbReference type="CDD" id="cd01049">
    <property type="entry name" value="RNRR2"/>
    <property type="match status" value="1"/>
</dbReference>
<evidence type="ECO:0000256" key="2">
    <source>
        <dbReference type="ARBA" id="ARBA00009303"/>
    </source>
</evidence>
<organism evidence="11">
    <name type="scientific">Megaviridae environmental sample</name>
    <dbReference type="NCBI Taxonomy" id="1737588"/>
    <lineage>
        <taxon>Viruses</taxon>
        <taxon>Varidnaviria</taxon>
        <taxon>Bamfordvirae</taxon>
        <taxon>Nucleocytoviricota</taxon>
        <taxon>Megaviricetes</taxon>
        <taxon>Imitervirales</taxon>
        <taxon>Mimiviridae</taxon>
        <taxon>environmental samples</taxon>
    </lineage>
</organism>
<evidence type="ECO:0000256" key="10">
    <source>
        <dbReference type="SAM" id="Phobius"/>
    </source>
</evidence>
<dbReference type="Pfam" id="PF00268">
    <property type="entry name" value="Ribonuc_red_sm"/>
    <property type="match status" value="1"/>
</dbReference>
<evidence type="ECO:0000256" key="6">
    <source>
        <dbReference type="ARBA" id="ARBA00023004"/>
    </source>
</evidence>
<evidence type="ECO:0000256" key="4">
    <source>
        <dbReference type="ARBA" id="ARBA00014347"/>
    </source>
</evidence>
<dbReference type="Gene3D" id="1.10.620.20">
    <property type="entry name" value="Ribonucleotide Reductase, subunit A"/>
    <property type="match status" value="1"/>
</dbReference>
<keyword evidence="5" id="KW-0560">Oxidoreductase</keyword>
<dbReference type="SUPFAM" id="SSF47240">
    <property type="entry name" value="Ferritin-like"/>
    <property type="match status" value="1"/>
</dbReference>
<evidence type="ECO:0000256" key="1">
    <source>
        <dbReference type="ARBA" id="ARBA00001962"/>
    </source>
</evidence>